<dbReference type="EMBL" id="QGNA01000002">
    <property type="protein sequence ID" value="PWS37138.1"/>
    <property type="molecule type" value="Genomic_DNA"/>
</dbReference>
<proteinExistence type="predicted"/>
<evidence type="ECO:0000313" key="2">
    <source>
        <dbReference type="EMBL" id="PWS37138.1"/>
    </source>
</evidence>
<comment type="caution">
    <text evidence="2">The sequence shown here is derived from an EMBL/GenBank/DDBJ whole genome shotgun (WGS) entry which is preliminary data.</text>
</comment>
<protein>
    <submittedName>
        <fullName evidence="2">Uncharacterized protein</fullName>
    </submittedName>
</protein>
<keyword evidence="3" id="KW-1185">Reference proteome</keyword>
<evidence type="ECO:0000313" key="3">
    <source>
        <dbReference type="Proteomes" id="UP000245765"/>
    </source>
</evidence>
<gene>
    <name evidence="2" type="ORF">DFH01_09735</name>
</gene>
<organism evidence="2 3">
    <name type="scientific">Falsiroseomonas bella</name>
    <dbReference type="NCBI Taxonomy" id="2184016"/>
    <lineage>
        <taxon>Bacteria</taxon>
        <taxon>Pseudomonadati</taxon>
        <taxon>Pseudomonadota</taxon>
        <taxon>Alphaproteobacteria</taxon>
        <taxon>Acetobacterales</taxon>
        <taxon>Roseomonadaceae</taxon>
        <taxon>Falsiroseomonas</taxon>
    </lineage>
</organism>
<evidence type="ECO:0000256" key="1">
    <source>
        <dbReference type="SAM" id="MobiDB-lite"/>
    </source>
</evidence>
<feature type="compositionally biased region" description="Low complexity" evidence="1">
    <location>
        <begin position="267"/>
        <end position="278"/>
    </location>
</feature>
<name>A0A317FHM3_9PROT</name>
<accession>A0A317FHM3</accession>
<feature type="region of interest" description="Disordered" evidence="1">
    <location>
        <begin position="258"/>
        <end position="312"/>
    </location>
</feature>
<reference evidence="3" key="1">
    <citation type="submission" date="2018-05" db="EMBL/GenBank/DDBJ databases">
        <authorList>
            <person name="Du Z."/>
            <person name="Wang X."/>
        </authorList>
    </citation>
    <scope>NUCLEOTIDE SEQUENCE [LARGE SCALE GENOMIC DNA]</scope>
    <source>
        <strain evidence="3">CQN31</strain>
    </source>
</reference>
<dbReference type="Proteomes" id="UP000245765">
    <property type="component" value="Unassembled WGS sequence"/>
</dbReference>
<sequence length="383" mass="40627">MISGIYDAICRDGGAAVRRADTLVGASGPHQVFYMPFGHVERSARLVIVGITPGTTQLEMAYKKVHELHRQGMPRDKVFRAVKAHAAFGGPMRQNLLRMLRHFGFAALLGVHDEADLWDSASQLVHSTSVVPHAAFKNDKMFNGSFQEVLASPALRGSFERDFVGELALLPADAVFVALGPTPLDALDHCVERGLLPRERVLGALAHPSAGAGSQVDVYIGERDPETLKPRDPVRGRVARLLGNAARMRAAVAALGGRGAAVPEVRSSTPSATSPAPTREQPPAPGRVAPAAHAATAPGGPGPNGRLHATVSRGPKAGTVLRPHVHADGCHVVSPTRFEADYIRLSVDQPLDDYLRRGLKLRMSAPGVAPSLISPDSIRGRGA</sequence>
<dbReference type="AlphaFoldDB" id="A0A317FHM3"/>
<feature type="compositionally biased region" description="Low complexity" evidence="1">
    <location>
        <begin position="286"/>
        <end position="298"/>
    </location>
</feature>